<comment type="caution">
    <text evidence="5">The sequence shown here is derived from an EMBL/GenBank/DDBJ whole genome shotgun (WGS) entry which is preliminary data.</text>
</comment>
<dbReference type="InterPro" id="IPR028082">
    <property type="entry name" value="Peripla_BP_I"/>
</dbReference>
<dbReference type="EMBL" id="MAQB02000001">
    <property type="protein sequence ID" value="OFJ48801.1"/>
    <property type="molecule type" value="Genomic_DNA"/>
</dbReference>
<feature type="domain" description="HTH lacI-type" evidence="4">
    <location>
        <begin position="1"/>
        <end position="55"/>
    </location>
</feature>
<dbReference type="InterPro" id="IPR046335">
    <property type="entry name" value="LacI/GalR-like_sensor"/>
</dbReference>
<dbReference type="Pfam" id="PF13377">
    <property type="entry name" value="Peripla_BP_3"/>
    <property type="match status" value="1"/>
</dbReference>
<keyword evidence="1" id="KW-0805">Transcription regulation</keyword>
<dbReference type="Gene3D" id="1.10.260.40">
    <property type="entry name" value="lambda repressor-like DNA-binding domains"/>
    <property type="match status" value="1"/>
</dbReference>
<evidence type="ECO:0000256" key="2">
    <source>
        <dbReference type="ARBA" id="ARBA00023125"/>
    </source>
</evidence>
<dbReference type="GO" id="GO:0003700">
    <property type="term" value="F:DNA-binding transcription factor activity"/>
    <property type="evidence" value="ECO:0007669"/>
    <property type="project" value="TreeGrafter"/>
</dbReference>
<protein>
    <submittedName>
        <fullName evidence="5">LacI family transcriptional regulator</fullName>
    </submittedName>
</protein>
<dbReference type="PANTHER" id="PTHR30146:SF109">
    <property type="entry name" value="HTH-TYPE TRANSCRIPTIONAL REGULATOR GALS"/>
    <property type="match status" value="1"/>
</dbReference>
<dbReference type="SUPFAM" id="SSF53822">
    <property type="entry name" value="Periplasmic binding protein-like I"/>
    <property type="match status" value="1"/>
</dbReference>
<evidence type="ECO:0000256" key="1">
    <source>
        <dbReference type="ARBA" id="ARBA00023015"/>
    </source>
</evidence>
<sequence>MNLKSLAIALGMSKTTVSRALNGYPEVNSRTREIVLAAAKKVGYRPNPLARSLAVGRTNVLGMIYPLLPSDLGDSVFLSVVNGMSDAVEASKMSLIIAPVSPPNEQPSYETMVRGRQVDGLVVGRTKVIDERIAYLTKVGFPFVANGRTRIDAPYAYFDYDHDTGIDLAVSFLTAHGHQRIALLSAPLELHFAYERKESFIRCMAQAGLPLDPNYLLDNTFDRRSGYQAMQQLLACSPRPTAVIVDNHLSGVGVVRALMDAGIEIGKEISVIVWGNVEDTLIGINVTTIAQPDLRRAGAKMVEMLQSLLAGTPPEKLQEIWQPVLLPGATVGRCPDA</sequence>
<dbReference type="SUPFAM" id="SSF47413">
    <property type="entry name" value="lambda repressor-like DNA-binding domains"/>
    <property type="match status" value="1"/>
</dbReference>
<evidence type="ECO:0000313" key="6">
    <source>
        <dbReference type="Proteomes" id="UP000092634"/>
    </source>
</evidence>
<dbReference type="GO" id="GO:0000976">
    <property type="term" value="F:transcription cis-regulatory region binding"/>
    <property type="evidence" value="ECO:0007669"/>
    <property type="project" value="TreeGrafter"/>
</dbReference>
<keyword evidence="3" id="KW-0804">Transcription</keyword>
<dbReference type="PROSITE" id="PS50932">
    <property type="entry name" value="HTH_LACI_2"/>
    <property type="match status" value="1"/>
</dbReference>
<dbReference type="Proteomes" id="UP000092634">
    <property type="component" value="Unassembled WGS sequence"/>
</dbReference>
<dbReference type="PANTHER" id="PTHR30146">
    <property type="entry name" value="LACI-RELATED TRANSCRIPTIONAL REPRESSOR"/>
    <property type="match status" value="1"/>
</dbReference>
<dbReference type="InterPro" id="IPR000843">
    <property type="entry name" value="HTH_LacI"/>
</dbReference>
<evidence type="ECO:0000313" key="5">
    <source>
        <dbReference type="EMBL" id="OFJ48801.1"/>
    </source>
</evidence>
<dbReference type="InterPro" id="IPR010982">
    <property type="entry name" value="Lambda_DNA-bd_dom_sf"/>
</dbReference>
<accession>A0A1E8PRF0</accession>
<dbReference type="SMART" id="SM00354">
    <property type="entry name" value="HTH_LACI"/>
    <property type="match status" value="1"/>
</dbReference>
<proteinExistence type="predicted"/>
<dbReference type="CDD" id="cd01392">
    <property type="entry name" value="HTH_LacI"/>
    <property type="match status" value="1"/>
</dbReference>
<evidence type="ECO:0000259" key="4">
    <source>
        <dbReference type="PROSITE" id="PS50932"/>
    </source>
</evidence>
<gene>
    <name evidence="5" type="ORF">BA896_007630</name>
</gene>
<dbReference type="CDD" id="cd20010">
    <property type="entry name" value="PBP1_AglR-like"/>
    <property type="match status" value="1"/>
</dbReference>
<keyword evidence="2" id="KW-0238">DNA-binding</keyword>
<evidence type="ECO:0000256" key="3">
    <source>
        <dbReference type="ARBA" id="ARBA00023163"/>
    </source>
</evidence>
<reference evidence="5 6" key="1">
    <citation type="submission" date="2016-10" db="EMBL/GenBank/DDBJ databases">
        <title>Updated version of Genome Assembly of Janthinobacterium lividum ERGS5:01.</title>
        <authorList>
            <person name="Kumar R."/>
            <person name="Acharya V."/>
            <person name="Singh D."/>
        </authorList>
    </citation>
    <scope>NUCLEOTIDE SEQUENCE [LARGE SCALE GENOMIC DNA]</scope>
    <source>
        <strain evidence="5 6">ERGS5:01</strain>
    </source>
</reference>
<dbReference type="AlphaFoldDB" id="A0A1E8PRF0"/>
<dbReference type="Pfam" id="PF00356">
    <property type="entry name" value="LacI"/>
    <property type="match status" value="1"/>
</dbReference>
<name>A0A1E8PRF0_9BURK</name>
<organism evidence="5 6">
    <name type="scientific">Janthinobacterium lividum</name>
    <dbReference type="NCBI Taxonomy" id="29581"/>
    <lineage>
        <taxon>Bacteria</taxon>
        <taxon>Pseudomonadati</taxon>
        <taxon>Pseudomonadota</taxon>
        <taxon>Betaproteobacteria</taxon>
        <taxon>Burkholderiales</taxon>
        <taxon>Oxalobacteraceae</taxon>
        <taxon>Janthinobacterium</taxon>
    </lineage>
</organism>
<dbReference type="Gene3D" id="3.40.50.2300">
    <property type="match status" value="2"/>
</dbReference>